<dbReference type="InterPro" id="IPR050807">
    <property type="entry name" value="TransReg_Diox_bact_type"/>
</dbReference>
<dbReference type="GO" id="GO:0003677">
    <property type="term" value="F:DNA binding"/>
    <property type="evidence" value="ECO:0007669"/>
    <property type="project" value="UniProtKB-KW"/>
</dbReference>
<dbReference type="GO" id="GO:0003700">
    <property type="term" value="F:DNA-binding transcription factor activity"/>
    <property type="evidence" value="ECO:0007669"/>
    <property type="project" value="TreeGrafter"/>
</dbReference>
<evidence type="ECO:0000313" key="5">
    <source>
        <dbReference type="Proteomes" id="UP000595847"/>
    </source>
</evidence>
<dbReference type="InterPro" id="IPR014710">
    <property type="entry name" value="RmlC-like_jellyroll"/>
</dbReference>
<dbReference type="KEGG" id="bcop:JD108_17275"/>
<evidence type="ECO:0000313" key="4">
    <source>
        <dbReference type="EMBL" id="QUO40705.1"/>
    </source>
</evidence>
<dbReference type="SMART" id="SM00530">
    <property type="entry name" value="HTH_XRE"/>
    <property type="match status" value="1"/>
</dbReference>
<keyword evidence="1" id="KW-0238">DNA-binding</keyword>
<dbReference type="PANTHER" id="PTHR46797">
    <property type="entry name" value="HTH-TYPE TRANSCRIPTIONAL REGULATOR"/>
    <property type="match status" value="1"/>
</dbReference>
<evidence type="ECO:0000313" key="6">
    <source>
        <dbReference type="Proteomes" id="UP000677234"/>
    </source>
</evidence>
<dbReference type="EMBL" id="CP066308">
    <property type="protein sequence ID" value="QQE76672.1"/>
    <property type="molecule type" value="Genomic_DNA"/>
</dbReference>
<dbReference type="PANTHER" id="PTHR46797:SF1">
    <property type="entry name" value="METHYLPHOSPHONATE SYNTHASE"/>
    <property type="match status" value="1"/>
</dbReference>
<sequence>MSFGLNVKQARKEKGLTLQELSDRSGVSPSMLSMIEREEKNPTLHVACQIAEALELTLSQLLGEQEKREVMLIRRSERLVYRDEQSGFERHLLSPSFPAKGIEFVLNVVPAGKESGLFPAHKQGVKEYLVVASGKLRAVLGDGVLDTILEEGDSLYFEADLPHRFINVGETPCSYYLVIDSTAGK</sequence>
<dbReference type="CDD" id="cd00093">
    <property type="entry name" value="HTH_XRE"/>
    <property type="match status" value="1"/>
</dbReference>
<reference evidence="4" key="2">
    <citation type="submission" date="2021-04" db="EMBL/GenBank/DDBJ databases">
        <title>Brevibacillus composti FJAT-54423, complete genome.</title>
        <authorList>
            <person name="Tang R."/>
        </authorList>
    </citation>
    <scope>NUCLEOTIDE SEQUENCE</scope>
    <source>
        <strain evidence="4">FJAT-54424</strain>
    </source>
</reference>
<accession>A0A7T5EQ36</accession>
<dbReference type="Pfam" id="PF07883">
    <property type="entry name" value="Cupin_2"/>
    <property type="match status" value="1"/>
</dbReference>
<reference evidence="3 5" key="1">
    <citation type="submission" date="2020-12" db="EMBL/GenBank/DDBJ databases">
        <title>strain FJAT-54423T represents a novel species of the genus Brevibacillus.</title>
        <authorList>
            <person name="Tang R."/>
        </authorList>
    </citation>
    <scope>NUCLEOTIDE SEQUENCE [LARGE SCALE GENOMIC DNA]</scope>
    <source>
        <strain evidence="3 5">FJAT-54423</strain>
    </source>
</reference>
<dbReference type="Gene3D" id="1.10.260.40">
    <property type="entry name" value="lambda repressor-like DNA-binding domains"/>
    <property type="match status" value="1"/>
</dbReference>
<name>A0A7T5EQ36_9BACL</name>
<dbReference type="InterPro" id="IPR011051">
    <property type="entry name" value="RmlC_Cupin_sf"/>
</dbReference>
<organism evidence="3 5">
    <name type="scientific">Brevibacillus composti</name>
    <dbReference type="NCBI Taxonomy" id="2796470"/>
    <lineage>
        <taxon>Bacteria</taxon>
        <taxon>Bacillati</taxon>
        <taxon>Bacillota</taxon>
        <taxon>Bacilli</taxon>
        <taxon>Bacillales</taxon>
        <taxon>Paenibacillaceae</taxon>
        <taxon>Brevibacillus</taxon>
    </lineage>
</organism>
<evidence type="ECO:0000313" key="3">
    <source>
        <dbReference type="EMBL" id="QQE76672.1"/>
    </source>
</evidence>
<keyword evidence="6" id="KW-1185">Reference proteome</keyword>
<dbReference type="Proteomes" id="UP000595847">
    <property type="component" value="Chromosome"/>
</dbReference>
<dbReference type="EMBL" id="CP073708">
    <property type="protein sequence ID" value="QUO40705.1"/>
    <property type="molecule type" value="Genomic_DNA"/>
</dbReference>
<evidence type="ECO:0000259" key="2">
    <source>
        <dbReference type="PROSITE" id="PS50943"/>
    </source>
</evidence>
<dbReference type="SUPFAM" id="SSF51182">
    <property type="entry name" value="RmlC-like cupins"/>
    <property type="match status" value="1"/>
</dbReference>
<dbReference type="Proteomes" id="UP000677234">
    <property type="component" value="Chromosome"/>
</dbReference>
<dbReference type="AlphaFoldDB" id="A0A7T5EQ36"/>
<dbReference type="InterPro" id="IPR013096">
    <property type="entry name" value="Cupin_2"/>
</dbReference>
<dbReference type="Pfam" id="PF01381">
    <property type="entry name" value="HTH_3"/>
    <property type="match status" value="1"/>
</dbReference>
<proteinExistence type="predicted"/>
<dbReference type="InterPro" id="IPR010982">
    <property type="entry name" value="Lambda_DNA-bd_dom_sf"/>
</dbReference>
<dbReference type="InterPro" id="IPR001387">
    <property type="entry name" value="Cro/C1-type_HTH"/>
</dbReference>
<dbReference type="SUPFAM" id="SSF47413">
    <property type="entry name" value="lambda repressor-like DNA-binding domains"/>
    <property type="match status" value="1"/>
</dbReference>
<dbReference type="PROSITE" id="PS50943">
    <property type="entry name" value="HTH_CROC1"/>
    <property type="match status" value="1"/>
</dbReference>
<feature type="domain" description="HTH cro/C1-type" evidence="2">
    <location>
        <begin position="7"/>
        <end position="61"/>
    </location>
</feature>
<gene>
    <name evidence="3" type="ORF">JD108_17275</name>
    <name evidence="4" type="ORF">KDJ56_17220</name>
</gene>
<evidence type="ECO:0000256" key="1">
    <source>
        <dbReference type="ARBA" id="ARBA00023125"/>
    </source>
</evidence>
<dbReference type="CDD" id="cd02209">
    <property type="entry name" value="cupin_XRE_C"/>
    <property type="match status" value="1"/>
</dbReference>
<protein>
    <submittedName>
        <fullName evidence="3">Helix-turn-helix transcriptional regulator</fullName>
    </submittedName>
</protein>
<dbReference type="Gene3D" id="2.60.120.10">
    <property type="entry name" value="Jelly Rolls"/>
    <property type="match status" value="1"/>
</dbReference>
<dbReference type="RefSeq" id="WP_198830164.1">
    <property type="nucleotide sequence ID" value="NZ_CP073708.1"/>
</dbReference>
<dbReference type="GO" id="GO:0005829">
    <property type="term" value="C:cytosol"/>
    <property type="evidence" value="ECO:0007669"/>
    <property type="project" value="TreeGrafter"/>
</dbReference>